<dbReference type="InterPro" id="IPR029063">
    <property type="entry name" value="SAM-dependent_MTases_sf"/>
</dbReference>
<dbReference type="Gene3D" id="3.40.50.150">
    <property type="entry name" value="Vaccinia Virus protein VP39"/>
    <property type="match status" value="1"/>
</dbReference>
<dbReference type="GO" id="GO:0005789">
    <property type="term" value="C:endoplasmic reticulum membrane"/>
    <property type="evidence" value="ECO:0007669"/>
    <property type="project" value="TreeGrafter"/>
</dbReference>
<reference evidence="3" key="1">
    <citation type="submission" date="2021-11" db="EMBL/GenBank/DDBJ databases">
        <authorList>
            <person name="Schell T."/>
        </authorList>
    </citation>
    <scope>NUCLEOTIDE SEQUENCE</scope>
    <source>
        <strain evidence="3">M5</strain>
    </source>
</reference>
<dbReference type="OrthoDB" id="6357215at2759"/>
<protein>
    <recommendedName>
        <fullName evidence="2">Methyltransferase FkbM domain-containing protein</fullName>
    </recommendedName>
</protein>
<dbReference type="PANTHER" id="PTHR34009">
    <property type="entry name" value="PROTEIN STAR"/>
    <property type="match status" value="1"/>
</dbReference>
<sequence length="372" mass="42768">MVRLHSSTLFSVLRLALLPALLLSLLYMFSLIKTKSKFIYHQRGILTEEMLSHTQQSSSEPITTTASPQEERTVITSAEPSPNKYNLMEETYGRKWSESPANMHLFSTDCTIEYANANQLQQDHPCVINLLRSNYLRLPAPNNLPYQMDHPEVMDPSDGQSKVILKMLQRKTNGFFIECGGFDGEFLSNTLYMERSLGWSGLLIEADRKAYSRLLKRNRKAYTAPVCLSTKPYPMQVIYNGTVSAGSFIVGQKEWNDIKNDHSAGTVINDTEDIYKIQCFPLYSILLAVGRTNVDYFSLDVEGSEYKILRTIPWHKVYMQTLTVEWDHTPEGEPAITRLMEDNNFIKFGMFSMPYSREIVFVQDFLYGFRIF</sequence>
<proteinExistence type="predicted"/>
<dbReference type="GO" id="GO:0016197">
    <property type="term" value="P:endosomal transport"/>
    <property type="evidence" value="ECO:0007669"/>
    <property type="project" value="TreeGrafter"/>
</dbReference>
<feature type="transmembrane region" description="Helical" evidence="1">
    <location>
        <begin position="12"/>
        <end position="32"/>
    </location>
</feature>
<dbReference type="SUPFAM" id="SSF53335">
    <property type="entry name" value="S-adenosyl-L-methionine-dependent methyltransferases"/>
    <property type="match status" value="1"/>
</dbReference>
<dbReference type="Pfam" id="PF05050">
    <property type="entry name" value="Methyltransf_21"/>
    <property type="match status" value="1"/>
</dbReference>
<keyword evidence="1" id="KW-0812">Transmembrane</keyword>
<dbReference type="GO" id="GO:0031902">
    <property type="term" value="C:late endosome membrane"/>
    <property type="evidence" value="ECO:0007669"/>
    <property type="project" value="TreeGrafter"/>
</dbReference>
<evidence type="ECO:0000313" key="3">
    <source>
        <dbReference type="EMBL" id="CAH0107087.1"/>
    </source>
</evidence>
<keyword evidence="1" id="KW-1133">Transmembrane helix</keyword>
<dbReference type="GO" id="GO:0005794">
    <property type="term" value="C:Golgi apparatus"/>
    <property type="evidence" value="ECO:0007669"/>
    <property type="project" value="TreeGrafter"/>
</dbReference>
<organism evidence="3 4">
    <name type="scientific">Daphnia galeata</name>
    <dbReference type="NCBI Taxonomy" id="27404"/>
    <lineage>
        <taxon>Eukaryota</taxon>
        <taxon>Metazoa</taxon>
        <taxon>Ecdysozoa</taxon>
        <taxon>Arthropoda</taxon>
        <taxon>Crustacea</taxon>
        <taxon>Branchiopoda</taxon>
        <taxon>Diplostraca</taxon>
        <taxon>Cladocera</taxon>
        <taxon>Anomopoda</taxon>
        <taxon>Daphniidae</taxon>
        <taxon>Daphnia</taxon>
    </lineage>
</organism>
<dbReference type="InterPro" id="IPR006342">
    <property type="entry name" value="FkbM_mtfrase"/>
</dbReference>
<name>A0A8J2RPJ1_9CRUS</name>
<evidence type="ECO:0000259" key="2">
    <source>
        <dbReference type="Pfam" id="PF05050"/>
    </source>
</evidence>
<evidence type="ECO:0000313" key="4">
    <source>
        <dbReference type="Proteomes" id="UP000789390"/>
    </source>
</evidence>
<feature type="domain" description="Methyltransferase FkbM" evidence="2">
    <location>
        <begin position="178"/>
        <end position="345"/>
    </location>
</feature>
<keyword evidence="1" id="KW-0472">Membrane</keyword>
<dbReference type="EMBL" id="CAKKLH010000255">
    <property type="protein sequence ID" value="CAH0107087.1"/>
    <property type="molecule type" value="Genomic_DNA"/>
</dbReference>
<comment type="caution">
    <text evidence="3">The sequence shown here is derived from an EMBL/GenBank/DDBJ whole genome shotgun (WGS) entry which is preliminary data.</text>
</comment>
<dbReference type="AlphaFoldDB" id="A0A8J2RPJ1"/>
<dbReference type="GO" id="GO:0006888">
    <property type="term" value="P:endoplasmic reticulum to Golgi vesicle-mediated transport"/>
    <property type="evidence" value="ECO:0007669"/>
    <property type="project" value="TreeGrafter"/>
</dbReference>
<dbReference type="PANTHER" id="PTHR34009:SF2">
    <property type="entry name" value="PROTEIN STAR"/>
    <property type="match status" value="1"/>
</dbReference>
<gene>
    <name evidence="3" type="ORF">DGAL_LOCUS10372</name>
</gene>
<dbReference type="InterPro" id="IPR053202">
    <property type="entry name" value="EGF_Rcpt_Signaling_Reg"/>
</dbReference>
<dbReference type="Proteomes" id="UP000789390">
    <property type="component" value="Unassembled WGS sequence"/>
</dbReference>
<dbReference type="GO" id="GO:0005886">
    <property type="term" value="C:plasma membrane"/>
    <property type="evidence" value="ECO:0007669"/>
    <property type="project" value="TreeGrafter"/>
</dbReference>
<accession>A0A8J2RPJ1</accession>
<keyword evidence="4" id="KW-1185">Reference proteome</keyword>
<evidence type="ECO:0000256" key="1">
    <source>
        <dbReference type="SAM" id="Phobius"/>
    </source>
</evidence>